<organism evidence="2 3">
    <name type="scientific">Halteria grandinella</name>
    <dbReference type="NCBI Taxonomy" id="5974"/>
    <lineage>
        <taxon>Eukaryota</taxon>
        <taxon>Sar</taxon>
        <taxon>Alveolata</taxon>
        <taxon>Ciliophora</taxon>
        <taxon>Intramacronucleata</taxon>
        <taxon>Spirotrichea</taxon>
        <taxon>Stichotrichia</taxon>
        <taxon>Sporadotrichida</taxon>
        <taxon>Halteriidae</taxon>
        <taxon>Halteria</taxon>
    </lineage>
</organism>
<name>A0A8J8SW54_HALGN</name>
<evidence type="ECO:0000313" key="2">
    <source>
        <dbReference type="EMBL" id="TNV72603.1"/>
    </source>
</evidence>
<evidence type="ECO:0000313" key="3">
    <source>
        <dbReference type="Proteomes" id="UP000785679"/>
    </source>
</evidence>
<keyword evidence="3" id="KW-1185">Reference proteome</keyword>
<proteinExistence type="predicted"/>
<feature type="region of interest" description="Disordered" evidence="1">
    <location>
        <begin position="1"/>
        <end position="20"/>
    </location>
</feature>
<dbReference type="AlphaFoldDB" id="A0A8J8SW54"/>
<comment type="caution">
    <text evidence="2">The sequence shown here is derived from an EMBL/GenBank/DDBJ whole genome shotgun (WGS) entry which is preliminary data.</text>
</comment>
<accession>A0A8J8SW54</accession>
<protein>
    <submittedName>
        <fullName evidence="2">Uncharacterized protein</fullName>
    </submittedName>
</protein>
<sequence>MTAQTSPTRQLGRHHRYNQSMELRKQKLSNIHEDDQRSNIDLQSLKCSSIKAPTKSLFTYNTSNRSQQSQPVTRRNITLAKITNNILQHNNPAEPTNFSSLFITANNHSAHFPSRGYQSLGSSLSHIRPVSGLLGMVSQGQQLQSKELLGNGSEITRSKVVFKKAGQYPGTSQSHQRPHNLLIASKNNGAVSQTGTNSTRIIMSTHQNSERYIMY</sequence>
<evidence type="ECO:0000256" key="1">
    <source>
        <dbReference type="SAM" id="MobiDB-lite"/>
    </source>
</evidence>
<reference evidence="2" key="1">
    <citation type="submission" date="2019-06" db="EMBL/GenBank/DDBJ databases">
        <authorList>
            <person name="Zheng W."/>
        </authorList>
    </citation>
    <scope>NUCLEOTIDE SEQUENCE</scope>
    <source>
        <strain evidence="2">QDHG01</strain>
    </source>
</reference>
<dbReference type="EMBL" id="RRYP01021661">
    <property type="protein sequence ID" value="TNV72603.1"/>
    <property type="molecule type" value="Genomic_DNA"/>
</dbReference>
<gene>
    <name evidence="2" type="ORF">FGO68_gene3312</name>
</gene>
<dbReference type="Proteomes" id="UP000785679">
    <property type="component" value="Unassembled WGS sequence"/>
</dbReference>